<dbReference type="EMBL" id="BAAATR010000012">
    <property type="protein sequence ID" value="GAA2247800.1"/>
    <property type="molecule type" value="Genomic_DNA"/>
</dbReference>
<evidence type="ECO:0000256" key="1">
    <source>
        <dbReference type="SAM" id="MobiDB-lite"/>
    </source>
</evidence>
<keyword evidence="4" id="KW-1185">Reference proteome</keyword>
<name>A0ABN3E500_9ACTN</name>
<dbReference type="Pfam" id="PF14016">
    <property type="entry name" value="DUF4232"/>
    <property type="match status" value="1"/>
</dbReference>
<comment type="caution">
    <text evidence="3">The sequence shown here is derived from an EMBL/GenBank/DDBJ whole genome shotgun (WGS) entry which is preliminary data.</text>
</comment>
<dbReference type="Proteomes" id="UP001500305">
    <property type="component" value="Unassembled WGS sequence"/>
</dbReference>
<proteinExistence type="predicted"/>
<reference evidence="3 4" key="1">
    <citation type="journal article" date="2019" name="Int. J. Syst. Evol. Microbiol.">
        <title>The Global Catalogue of Microorganisms (GCM) 10K type strain sequencing project: providing services to taxonomists for standard genome sequencing and annotation.</title>
        <authorList>
            <consortium name="The Broad Institute Genomics Platform"/>
            <consortium name="The Broad Institute Genome Sequencing Center for Infectious Disease"/>
            <person name="Wu L."/>
            <person name="Ma J."/>
        </authorList>
    </citation>
    <scope>NUCLEOTIDE SEQUENCE [LARGE SCALE GENOMIC DNA]</scope>
    <source>
        <strain evidence="3 4">JCM 7356</strain>
    </source>
</reference>
<accession>A0ABN3E500</accession>
<dbReference type="InterPro" id="IPR025326">
    <property type="entry name" value="DUF4232"/>
</dbReference>
<evidence type="ECO:0000313" key="3">
    <source>
        <dbReference type="EMBL" id="GAA2247800.1"/>
    </source>
</evidence>
<evidence type="ECO:0000259" key="2">
    <source>
        <dbReference type="Pfam" id="PF14016"/>
    </source>
</evidence>
<feature type="region of interest" description="Disordered" evidence="1">
    <location>
        <begin position="1"/>
        <end position="23"/>
    </location>
</feature>
<evidence type="ECO:0000313" key="4">
    <source>
        <dbReference type="Proteomes" id="UP001500305"/>
    </source>
</evidence>
<protein>
    <recommendedName>
        <fullName evidence="2">DUF4232 domain-containing protein</fullName>
    </recommendedName>
</protein>
<gene>
    <name evidence="3" type="ORF">GCM10010430_32710</name>
</gene>
<sequence>MTSLSATANGPVPSGTAALPASDKAAGNCQSRQLRWTLVHLEHAQAASGDPAVARLTAQNGGGAACAFDGYPWFRVHVGKGLEVVAVAARTAPARLVLAPGHSAVVDLHYSEVPGTGGICYFPSDDLAQGQVLAPHAAPHEVGLGLRMTDAHGKRMAIAVCENHMWMSAPVMK</sequence>
<feature type="domain" description="DUF4232" evidence="2">
    <location>
        <begin position="29"/>
        <end position="141"/>
    </location>
</feature>
<organism evidence="3 4">
    <name type="scientific">Kitasatospora cystarginea</name>
    <dbReference type="NCBI Taxonomy" id="58350"/>
    <lineage>
        <taxon>Bacteria</taxon>
        <taxon>Bacillati</taxon>
        <taxon>Actinomycetota</taxon>
        <taxon>Actinomycetes</taxon>
        <taxon>Kitasatosporales</taxon>
        <taxon>Streptomycetaceae</taxon>
        <taxon>Kitasatospora</taxon>
    </lineage>
</organism>